<dbReference type="PROSITE" id="PS51981">
    <property type="entry name" value="ZF_RZ"/>
    <property type="match status" value="1"/>
</dbReference>
<feature type="domain" description="C3H1-type" evidence="11">
    <location>
        <begin position="49"/>
        <end position="77"/>
    </location>
</feature>
<evidence type="ECO:0000256" key="7">
    <source>
        <dbReference type="ARBA" id="ARBA00022859"/>
    </source>
</evidence>
<evidence type="ECO:0000256" key="9">
    <source>
        <dbReference type="SAM" id="MobiDB-lite"/>
    </source>
</evidence>
<dbReference type="Pfam" id="PF13087">
    <property type="entry name" value="AAA_12"/>
    <property type="match status" value="1"/>
</dbReference>
<name>A0AA36MFZ8_9DINO</name>
<dbReference type="EMBL" id="CAUJNA010000014">
    <property type="protein sequence ID" value="CAJ1370424.1"/>
    <property type="molecule type" value="Genomic_DNA"/>
</dbReference>
<evidence type="ECO:0000259" key="12">
    <source>
        <dbReference type="PROSITE" id="PS51981"/>
    </source>
</evidence>
<keyword evidence="5 8" id="KW-0863">Zinc-finger</keyword>
<evidence type="ECO:0000256" key="4">
    <source>
        <dbReference type="ARBA" id="ARBA00022737"/>
    </source>
</evidence>
<dbReference type="InterPro" id="IPR045055">
    <property type="entry name" value="DNA2/NAM7-like"/>
</dbReference>
<dbReference type="PROSITE" id="PS50103">
    <property type="entry name" value="ZF_C3H1"/>
    <property type="match status" value="3"/>
</dbReference>
<feature type="domain" description="C3H1-type" evidence="11">
    <location>
        <begin position="93"/>
        <end position="120"/>
    </location>
</feature>
<dbReference type="InterPro" id="IPR041677">
    <property type="entry name" value="DNA2/NAM7_AAA_11"/>
</dbReference>
<feature type="zinc finger region" description="C3H1-type" evidence="8">
    <location>
        <begin position="7"/>
        <end position="34"/>
    </location>
</feature>
<dbReference type="Gene3D" id="4.10.1000.10">
    <property type="entry name" value="Zinc finger, CCCH-type"/>
    <property type="match status" value="2"/>
</dbReference>
<dbReference type="GO" id="GO:0008270">
    <property type="term" value="F:zinc ion binding"/>
    <property type="evidence" value="ECO:0007669"/>
    <property type="project" value="UniProtKB-KW"/>
</dbReference>
<keyword evidence="3 8" id="KW-0479">Metal-binding</keyword>
<evidence type="ECO:0000256" key="6">
    <source>
        <dbReference type="ARBA" id="ARBA00022833"/>
    </source>
</evidence>
<dbReference type="SMART" id="SM00356">
    <property type="entry name" value="ZnF_C3H1"/>
    <property type="match status" value="3"/>
</dbReference>
<dbReference type="InterPro" id="IPR047187">
    <property type="entry name" value="SF1_C_Upf1"/>
</dbReference>
<dbReference type="Proteomes" id="UP001178507">
    <property type="component" value="Unassembled WGS sequence"/>
</dbReference>
<keyword evidence="7" id="KW-0391">Immunity</keyword>
<dbReference type="PANTHER" id="PTHR10887:SF341">
    <property type="entry name" value="NFX1-TYPE ZINC FINGER-CONTAINING PROTEIN 1"/>
    <property type="match status" value="1"/>
</dbReference>
<dbReference type="PROSITE" id="PS50089">
    <property type="entry name" value="ZF_RING_2"/>
    <property type="match status" value="1"/>
</dbReference>
<dbReference type="InterPro" id="IPR000967">
    <property type="entry name" value="Znf_NFX1"/>
</dbReference>
<dbReference type="Pfam" id="PF13086">
    <property type="entry name" value="AAA_11"/>
    <property type="match status" value="1"/>
</dbReference>
<feature type="compositionally biased region" description="Low complexity" evidence="9">
    <location>
        <begin position="865"/>
        <end position="879"/>
    </location>
</feature>
<feature type="domain" description="RZ-type" evidence="12">
    <location>
        <begin position="1780"/>
        <end position="1852"/>
    </location>
</feature>
<dbReference type="Pfam" id="PF00642">
    <property type="entry name" value="zf-CCCH"/>
    <property type="match status" value="3"/>
</dbReference>
<comment type="subcellular location">
    <subcellularLocation>
        <location evidence="1">Cytoplasm</location>
    </subcellularLocation>
</comment>
<evidence type="ECO:0000259" key="11">
    <source>
        <dbReference type="PROSITE" id="PS50103"/>
    </source>
</evidence>
<feature type="domain" description="RING-type" evidence="10">
    <location>
        <begin position="1684"/>
        <end position="1744"/>
    </location>
</feature>
<proteinExistence type="predicted"/>
<dbReference type="GO" id="GO:0031048">
    <property type="term" value="P:regulatory ncRNA-mediated heterochromatin formation"/>
    <property type="evidence" value="ECO:0007669"/>
    <property type="project" value="TreeGrafter"/>
</dbReference>
<dbReference type="InterPro" id="IPR001841">
    <property type="entry name" value="Znf_RING"/>
</dbReference>
<dbReference type="SUPFAM" id="SSF90229">
    <property type="entry name" value="CCCH zinc finger"/>
    <property type="match status" value="2"/>
</dbReference>
<feature type="zinc finger region" description="C3H1-type" evidence="8">
    <location>
        <begin position="93"/>
        <end position="120"/>
    </location>
</feature>
<dbReference type="InterPro" id="IPR027417">
    <property type="entry name" value="P-loop_NTPase"/>
</dbReference>
<dbReference type="SUPFAM" id="SSF57850">
    <property type="entry name" value="RING/U-box"/>
    <property type="match status" value="1"/>
</dbReference>
<evidence type="ECO:0008006" key="15">
    <source>
        <dbReference type="Google" id="ProtNLM"/>
    </source>
</evidence>
<accession>A0AA36MFZ8</accession>
<dbReference type="InterPro" id="IPR000571">
    <property type="entry name" value="Znf_CCCH"/>
</dbReference>
<dbReference type="CDD" id="cd18808">
    <property type="entry name" value="SF1_C_Upf1"/>
    <property type="match status" value="1"/>
</dbReference>
<dbReference type="InterPro" id="IPR036855">
    <property type="entry name" value="Znf_CCCH_sf"/>
</dbReference>
<protein>
    <recommendedName>
        <fullName evidence="15">NFX1-type zinc finger-containing protein 1</fullName>
    </recommendedName>
</protein>
<dbReference type="Pfam" id="PF20173">
    <property type="entry name" value="ZnF_RZ-type"/>
    <property type="match status" value="1"/>
</dbReference>
<feature type="zinc finger region" description="C3H1-type" evidence="8">
    <location>
        <begin position="49"/>
        <end position="77"/>
    </location>
</feature>
<evidence type="ECO:0000256" key="1">
    <source>
        <dbReference type="ARBA" id="ARBA00004496"/>
    </source>
</evidence>
<dbReference type="SMART" id="SM00438">
    <property type="entry name" value="ZnF_NFX"/>
    <property type="match status" value="6"/>
</dbReference>
<feature type="domain" description="C3H1-type" evidence="11">
    <location>
        <begin position="7"/>
        <end position="34"/>
    </location>
</feature>
<dbReference type="GO" id="GO:0002376">
    <property type="term" value="P:immune system process"/>
    <property type="evidence" value="ECO:0007669"/>
    <property type="project" value="UniProtKB-KW"/>
</dbReference>
<keyword evidence="6 8" id="KW-0862">Zinc</keyword>
<keyword evidence="4" id="KW-0677">Repeat</keyword>
<keyword evidence="2" id="KW-0963">Cytoplasm</keyword>
<dbReference type="GO" id="GO:0004386">
    <property type="term" value="F:helicase activity"/>
    <property type="evidence" value="ECO:0007669"/>
    <property type="project" value="InterPro"/>
</dbReference>
<dbReference type="GO" id="GO:0005737">
    <property type="term" value="C:cytoplasm"/>
    <property type="evidence" value="ECO:0007669"/>
    <property type="project" value="UniProtKB-SubCell"/>
</dbReference>
<comment type="caution">
    <text evidence="13">The sequence shown here is derived from an EMBL/GenBank/DDBJ whole genome shotgun (WGS) entry which is preliminary data.</text>
</comment>
<dbReference type="GO" id="GO:0031380">
    <property type="term" value="C:nuclear RNA-directed RNA polymerase complex"/>
    <property type="evidence" value="ECO:0007669"/>
    <property type="project" value="TreeGrafter"/>
</dbReference>
<reference evidence="13" key="1">
    <citation type="submission" date="2023-08" db="EMBL/GenBank/DDBJ databases">
        <authorList>
            <person name="Chen Y."/>
            <person name="Shah S."/>
            <person name="Dougan E. K."/>
            <person name="Thang M."/>
            <person name="Chan C."/>
        </authorList>
    </citation>
    <scope>NUCLEOTIDE SEQUENCE</scope>
</reference>
<evidence type="ECO:0000313" key="13">
    <source>
        <dbReference type="EMBL" id="CAJ1370424.1"/>
    </source>
</evidence>
<evidence type="ECO:0000313" key="14">
    <source>
        <dbReference type="Proteomes" id="UP001178507"/>
    </source>
</evidence>
<dbReference type="PANTHER" id="PTHR10887">
    <property type="entry name" value="DNA2/NAM7 HELICASE FAMILY"/>
    <property type="match status" value="1"/>
</dbReference>
<gene>
    <name evidence="13" type="ORF">EVOR1521_LOCUS992</name>
</gene>
<dbReference type="Gene3D" id="3.40.50.300">
    <property type="entry name" value="P-loop containing nucleotide triphosphate hydrolases"/>
    <property type="match status" value="3"/>
</dbReference>
<evidence type="ECO:0000256" key="3">
    <source>
        <dbReference type="ARBA" id="ARBA00022723"/>
    </source>
</evidence>
<sequence length="1866" mass="208932">MIVSNVPKKTRLCTFHERGKCSKGRLCTFAHSVEELQGTPAAQPLGSHGRSVQVCHHFQTQRRCKYGSECKFSHVSSNDSDSATRGPEIQRRPLKTQLCRHYQQGSCRHGSDCTYAHDEHELQAPKPGSALLRASGNVQRESLESWLRLVVAEPNPDLQEAALSKGAGQLAGGLHALSLLSLENVVSILRSAQGSLRRDRLESTLRSLGGALMPELLQKYALEVPTGKKLDELLEALSIMVEVERRFGALLDLPSVRDGIEQIVATRGTEDSPGLWAQLKAVQSGASPLRKVVRRQVAEVELQDVDVQELPCIDELLQLPSNLPVNRGTWAEGDEERHRITHYRLCREELLAPLREAVASYLASNGVKHQGMQRVLDQTGGESTFFAYPSCHAVGFALSKTGKLTVQMKFGLGNRCVDFSTGNHLIFGSLVLLFETNSDGHPIASSSIYATIEEFDLDNVLRHRTVGLGMLDEENWRKFNVTQKYAMVESPGYYHAVRPVLRKFRSPIDATPLWQDILTGKAKAVDYFQGARVDLSCLYKRELPKQSHWACCDPQHEWPDPHDIELDASQQKAIRHILASSVSLVQGPPGTGKSYIGVKAVQLARQALEQHEYREPIALICLTNHALDQFLEDLLDIFPRNGDLIRLGGRSKSEDPRLAGCQVNKFLRSSREDFEERTALESQLENVAGNLNKEVRLLADQRCQLGLLLAGMPTEKLHTLLGEVGADLMEAGLYMAPHSRRRVQQANPKGFVLEILSAWLEGRPLEQVRQDASWRLPSVSKPKTTETFNRFSTLAADEGELPSQVQVLTMIDREVGALPMIACETSHQVMLDFEDSDSNSDADLEGFEGLDMDEINTILDDRMDSQVSRPRAQQRARSQLTGPQLDAKIQDRRTAFQRAEGWEREVQQVELRKQEAVSAALEKATSRRTQASMKQLEEDAARPFELRLQRLLQQREDLQNSWQKARQQLNVEMLRALQRDQKKQFPNVDWSFIEKEIRGAQVGWRTATHERPALLASLVRAVAEAASEVFMEGLSKAEQIEGVLGQMRKQAQLIACNKAKVIGMTSTFAAVNSDLLQRLGPRVVVVEEAGELLECQLMACLSSRNLQQVILIGDHKQLRPKVNTYSLCKVNGYDVSLFERLVTHGSENVQLTTQLRMRPEVSHLVRSFYNQIDDHPRVKDYPARLAGVADCLQWVTHSIEEDDRGHIAGRSKVNSHEAEFACRLAQHLVYNGINKGKITLLTPYTGQKREMRKRLAAELQTSWVPRGAVLESDSEAEKGKGKGKGKDPQLWRMIPGVRVVTIDDYQGEENDVIIVSLVRSNEKRRLGFCSIQNRIIVALSRARHGMYVLGNADMFRQNDDWYKVLSKLEEKGRISEGLNLRCAKHPTDEGIVSVASDFDLRAKHGGCHRPCNVLLPLCGHKCPWRCHPFDEEHKDVRCVSRCTRPRPEGCAHKCAQLCWQCPAQDVCGSPCEVEVKTTLPCGHEQHEPCHKIQTPALRSQVACRTKVPVSLACGHTCQVPCAMKDEKEIKCSHTEQVNAPCGHQVRKVCHTLKPCLQMCAKTAACRHPCSKKCSEEHNHDKCQLSCSEFLLCGHKCQNLCGEAHTVLCGSSCTRICAHGHHCPKKCYEVCVPCQEPCSWRCLHKRCTRRCHEPCNREPCNEPCGKMLRCGHICRGLCGEPCPRCVVCEDQQCPLSLEKLKDLTKIYQLDCGHTFSLDMLDQWMAGEQQSGGHVAIQAKSCPTCRQQIYTSPRYGVHIKRQLALIDKVKSEVLRKHGSRQLSEEERREIDQAMGEGHSAGGRWFACPNGHPYFIGECGGAMQEATCNECGARIGGGSHRLRSDNQYLANFTGTNVRPAWPGMEPNLP</sequence>
<keyword evidence="14" id="KW-1185">Reference proteome</keyword>
<dbReference type="InterPro" id="IPR041679">
    <property type="entry name" value="DNA2/NAM7-like_C"/>
</dbReference>
<evidence type="ECO:0000259" key="10">
    <source>
        <dbReference type="PROSITE" id="PS50089"/>
    </source>
</evidence>
<evidence type="ECO:0000256" key="8">
    <source>
        <dbReference type="PROSITE-ProRule" id="PRU00723"/>
    </source>
</evidence>
<organism evidence="13 14">
    <name type="scientific">Effrenium voratum</name>
    <dbReference type="NCBI Taxonomy" id="2562239"/>
    <lineage>
        <taxon>Eukaryota</taxon>
        <taxon>Sar</taxon>
        <taxon>Alveolata</taxon>
        <taxon>Dinophyceae</taxon>
        <taxon>Suessiales</taxon>
        <taxon>Symbiodiniaceae</taxon>
        <taxon>Effrenium</taxon>
    </lineage>
</organism>
<evidence type="ECO:0000256" key="5">
    <source>
        <dbReference type="ARBA" id="ARBA00022771"/>
    </source>
</evidence>
<dbReference type="SUPFAM" id="SSF52540">
    <property type="entry name" value="P-loop containing nucleoside triphosphate hydrolases"/>
    <property type="match status" value="1"/>
</dbReference>
<evidence type="ECO:0000256" key="2">
    <source>
        <dbReference type="ARBA" id="ARBA00022490"/>
    </source>
</evidence>
<feature type="region of interest" description="Disordered" evidence="9">
    <location>
        <begin position="862"/>
        <end position="882"/>
    </location>
</feature>
<dbReference type="InterPro" id="IPR046439">
    <property type="entry name" value="ZF_RZ_dom"/>
</dbReference>